<evidence type="ECO:0000259" key="1">
    <source>
        <dbReference type="Pfam" id="PF06527"/>
    </source>
</evidence>
<feature type="domain" description="TniQ" evidence="1">
    <location>
        <begin position="5"/>
        <end position="141"/>
    </location>
</feature>
<dbReference type="RefSeq" id="WP_090674310.1">
    <property type="nucleotide sequence ID" value="NZ_FNIT01000006.1"/>
</dbReference>
<keyword evidence="3" id="KW-1185">Reference proteome</keyword>
<dbReference type="Proteomes" id="UP000198793">
    <property type="component" value="Unassembled WGS sequence"/>
</dbReference>
<dbReference type="OrthoDB" id="7595282at2"/>
<dbReference type="Pfam" id="PF06527">
    <property type="entry name" value="TniQ"/>
    <property type="match status" value="1"/>
</dbReference>
<evidence type="ECO:0000313" key="3">
    <source>
        <dbReference type="Proteomes" id="UP000198793"/>
    </source>
</evidence>
<name>A0A1H0JAB1_9HYPH</name>
<sequence>MTRIPIRVEQWPDEPAWSILHRLARLCAVPSAREFCNDYGLDYTAITRGRDLEHFAEAGGYDLDLMRRNTFRVDGERFGTGPDGRETLFKQNVQNGVHLVCPECLRADAATGTSHPHLRGHWREWWFLRTIGVCPVHSVMLERGRKGSQIFRVHPLHLDPTDGGDGVGSLMDVPSRPVADVSCERYLLGRMGFLEPTSSSLLDELPLGRAIALIRQFGLVGVLGVGDHGRDPDVDIHDVMTAGFHALSDPDAFFDRMLEKADPPKGNWGPNVVYGALYTWLNHERKATQSGPVYDRVRAMIRDHALASFPVNPKEEFFGRLIGERAIYTPAHIHTAARTSRERVIQVLVRLGILDEQNAQRDVWRIFVPAPRAKEALAAIRDSINQIELLEIYGIPRGTLRPLMASNTLTPWLVPGEQEGGIHLYRRSELDAWIGRLRRDAPVVDDVPDGCVSLVGASAVGQASIDRIVAALLDGTLACRGVLANAKPWPSVLVDVREMRRLLDRDMGEWSPIMVAMKRLRTTIYVLRELVDTGVLRSEVRAGVLEGRRPECIRDADLDAFDRDYVSMAEAADHLGCHVRVVGRKLGEAGLAVAVPIRPSPRIGRASSFYRRAEVEALEKDAFRSERSRAQLRQKAREQALV</sequence>
<gene>
    <name evidence="2" type="ORF">SAMN05192530_10676</name>
</gene>
<protein>
    <submittedName>
        <fullName evidence="2">TniQ protein</fullName>
    </submittedName>
</protein>
<evidence type="ECO:0000313" key="2">
    <source>
        <dbReference type="EMBL" id="SDO40453.1"/>
    </source>
</evidence>
<accession>A0A1H0JAB1</accession>
<dbReference type="AlphaFoldDB" id="A0A1H0JAB1"/>
<organism evidence="2 3">
    <name type="scientific">Aureimonas jatrophae</name>
    <dbReference type="NCBI Taxonomy" id="1166073"/>
    <lineage>
        <taxon>Bacteria</taxon>
        <taxon>Pseudomonadati</taxon>
        <taxon>Pseudomonadota</taxon>
        <taxon>Alphaproteobacteria</taxon>
        <taxon>Hyphomicrobiales</taxon>
        <taxon>Aurantimonadaceae</taxon>
        <taxon>Aureimonas</taxon>
    </lineage>
</organism>
<dbReference type="EMBL" id="FNIT01000006">
    <property type="protein sequence ID" value="SDO40453.1"/>
    <property type="molecule type" value="Genomic_DNA"/>
</dbReference>
<dbReference type="STRING" id="1166073.SAMN05192530_10676"/>
<proteinExistence type="predicted"/>
<dbReference type="InterPro" id="IPR009492">
    <property type="entry name" value="TniQ"/>
</dbReference>
<reference evidence="2 3" key="1">
    <citation type="submission" date="2016-10" db="EMBL/GenBank/DDBJ databases">
        <authorList>
            <person name="de Groot N.N."/>
        </authorList>
    </citation>
    <scope>NUCLEOTIDE SEQUENCE [LARGE SCALE GENOMIC DNA]</scope>
    <source>
        <strain evidence="3">L7-484,KACC 16230,DSM 25025</strain>
    </source>
</reference>